<organism evidence="2 3">
    <name type="scientific">Candidatus Thiodiazotropha taylori</name>
    <dbReference type="NCBI Taxonomy" id="2792791"/>
    <lineage>
        <taxon>Bacteria</taxon>
        <taxon>Pseudomonadati</taxon>
        <taxon>Pseudomonadota</taxon>
        <taxon>Gammaproteobacteria</taxon>
        <taxon>Chromatiales</taxon>
        <taxon>Sedimenticolaceae</taxon>
        <taxon>Candidatus Thiodiazotropha</taxon>
    </lineage>
</organism>
<dbReference type="GO" id="GO:0008168">
    <property type="term" value="F:methyltransferase activity"/>
    <property type="evidence" value="ECO:0007669"/>
    <property type="project" value="UniProtKB-KW"/>
</dbReference>
<comment type="caution">
    <text evidence="2">The sequence shown here is derived from an EMBL/GenBank/DDBJ whole genome shotgun (WGS) entry which is preliminary data.</text>
</comment>
<gene>
    <name evidence="2" type="ORF">JAZ07_07705</name>
</gene>
<evidence type="ECO:0000313" key="3">
    <source>
        <dbReference type="Proteomes" id="UP000886667"/>
    </source>
</evidence>
<sequence>MATISAESRGLITHRIEQIPLEQALTTIRSRILENGDKPNASVQQQLEMVDAMSKFNLGRYLLINQGVNGYWTRYVVMHPQRGRLTGLNDEGKPFSELESWLLDEWPQAVGTQDRFVIFQKVLQDLLRDNLSMASLPCGAMEDLLGLDFKNFSGINLVGIDLDEDSLKWAKNNAEDKGLQQVVKFIQADAWNLGINKEYDVLTSNGLNVYETDPQRLIELYEQFHQALKRGGTLVTSFMTPPPEFNIRSPWDQKLLNEKSRNTYSVFLALFSDRRGFQLEDEMIRQLQAAGFKDTEVIYDSNKTFPTVIAKA</sequence>
<reference evidence="2" key="1">
    <citation type="journal article" date="2021" name="Proc. Natl. Acad. Sci. U.S.A.">
        <title>Global biogeography of chemosynthetic symbionts reveals both localized and globally distributed symbiont groups. .</title>
        <authorList>
            <person name="Osvatic J.T."/>
            <person name="Wilkins L.G.E."/>
            <person name="Leibrecht L."/>
            <person name="Leray M."/>
            <person name="Zauner S."/>
            <person name="Polzin J."/>
            <person name="Camacho Y."/>
            <person name="Gros O."/>
            <person name="van Gils J.A."/>
            <person name="Eisen J.A."/>
            <person name="Petersen J.M."/>
            <person name="Yuen B."/>
        </authorList>
    </citation>
    <scope>NUCLEOTIDE SEQUENCE</scope>
    <source>
        <strain evidence="2">MAGclacostrist064TRANS</strain>
    </source>
</reference>
<feature type="domain" description="Methyltransferase" evidence="1">
    <location>
        <begin position="138"/>
        <end position="237"/>
    </location>
</feature>
<keyword evidence="2" id="KW-0808">Transferase</keyword>
<dbReference type="SUPFAM" id="SSF53335">
    <property type="entry name" value="S-adenosyl-L-methionine-dependent methyltransferases"/>
    <property type="match status" value="1"/>
</dbReference>
<evidence type="ECO:0000313" key="2">
    <source>
        <dbReference type="EMBL" id="MCG7946217.1"/>
    </source>
</evidence>
<keyword evidence="2" id="KW-0489">Methyltransferase</keyword>
<dbReference type="Pfam" id="PF13847">
    <property type="entry name" value="Methyltransf_31"/>
    <property type="match status" value="1"/>
</dbReference>
<dbReference type="CDD" id="cd02440">
    <property type="entry name" value="AdoMet_MTases"/>
    <property type="match status" value="1"/>
</dbReference>
<dbReference type="InterPro" id="IPR029063">
    <property type="entry name" value="SAM-dependent_MTases_sf"/>
</dbReference>
<proteinExistence type="predicted"/>
<dbReference type="AlphaFoldDB" id="A0A9E4KC60"/>
<name>A0A9E4KC60_9GAMM</name>
<accession>A0A9E4KC60</accession>
<evidence type="ECO:0000259" key="1">
    <source>
        <dbReference type="Pfam" id="PF13847"/>
    </source>
</evidence>
<dbReference type="GO" id="GO:0032259">
    <property type="term" value="P:methylation"/>
    <property type="evidence" value="ECO:0007669"/>
    <property type="project" value="UniProtKB-KW"/>
</dbReference>
<dbReference type="Gene3D" id="3.40.50.150">
    <property type="entry name" value="Vaccinia Virus protein VP39"/>
    <property type="match status" value="1"/>
</dbReference>
<protein>
    <submittedName>
        <fullName evidence="2">Class I SAM-dependent methyltransferase</fullName>
    </submittedName>
</protein>
<dbReference type="Proteomes" id="UP000886667">
    <property type="component" value="Unassembled WGS sequence"/>
</dbReference>
<dbReference type="InterPro" id="IPR025714">
    <property type="entry name" value="Methyltranfer_dom"/>
</dbReference>
<dbReference type="EMBL" id="JAEPCM010000262">
    <property type="protein sequence ID" value="MCG7946217.1"/>
    <property type="molecule type" value="Genomic_DNA"/>
</dbReference>